<feature type="chain" id="PRO_5002892186" evidence="2">
    <location>
        <begin position="24"/>
        <end position="577"/>
    </location>
</feature>
<dbReference type="Proteomes" id="UP000008311">
    <property type="component" value="Unassembled WGS sequence"/>
</dbReference>
<dbReference type="GO" id="GO:0016788">
    <property type="term" value="F:hydrolase activity, acting on ester bonds"/>
    <property type="evidence" value="ECO:0007669"/>
    <property type="project" value="InterPro"/>
</dbReference>
<dbReference type="InterPro" id="IPR050592">
    <property type="entry name" value="GDSL_lipolytic_enzyme"/>
</dbReference>
<dbReference type="InParanoid" id="B9SYX7"/>
<evidence type="ECO:0000313" key="4">
    <source>
        <dbReference type="Proteomes" id="UP000008311"/>
    </source>
</evidence>
<comment type="similarity">
    <text evidence="1">Belongs to the 'GDSL' lipolytic enzyme family.</text>
</comment>
<gene>
    <name evidence="3" type="ORF">RCOM_0546610</name>
</gene>
<dbReference type="eggNOG" id="ENOG502QQ8I">
    <property type="taxonomic scope" value="Eukaryota"/>
</dbReference>
<dbReference type="InterPro" id="IPR035669">
    <property type="entry name" value="SGNH_plant_lipase-like"/>
</dbReference>
<sequence length="577" mass="64677">MDSETMFRFLLVHLLLQILQVNAKVSAIIVFGDSSVDSGNNDYIPTVLKSNFAPYGRDFNGGKPTGRFSNGRIPTDFISEAFGLKPTVPAYLDPTYDIQDFAVGVCFASAGTGYDNATSDVLSVIPLWKELEYYKEYQKKLSGYLGHEKANEHLREALYLMSIGTNDFLENYYILPGRSSEFSVREYQNFLVGIARDFITELHLLGARKISVSGLPPMGCLPLERTTNIFFGSQCIEEYNNVAKDFNEKLNGMLIELNKNLDGIKLVLSNPYDILSKIIENPSSFGFDNAAEACCGTGLFEMGYMCNKRNPFTCSDANKYVFWDSFHPTEKTNQIVADYVSTLLKFHQEGNPTRGGREMYQMAIPKIDNRSEVFHVNKIFNLDIFLKESIQGASRKAENITKAFSWIPAIPTVEEKANTGGIQNHILEDPNKKKKKNNTIIKQFLCKYKRTLIKHLSQINIQLFKEEIQTLRRRDFLGKRKIENWVLTKGKGGVENICNSMNCVETVKYPFEAKKGGEAFPVDLASCSTEYKYTFRKDGLLPLLLAVAANAVVAAGTSAEAAAFIVSGSGVFPEMLQ</sequence>
<organism evidence="3 4">
    <name type="scientific">Ricinus communis</name>
    <name type="common">Castor bean</name>
    <dbReference type="NCBI Taxonomy" id="3988"/>
    <lineage>
        <taxon>Eukaryota</taxon>
        <taxon>Viridiplantae</taxon>
        <taxon>Streptophyta</taxon>
        <taxon>Embryophyta</taxon>
        <taxon>Tracheophyta</taxon>
        <taxon>Spermatophyta</taxon>
        <taxon>Magnoliopsida</taxon>
        <taxon>eudicotyledons</taxon>
        <taxon>Gunneridae</taxon>
        <taxon>Pentapetalae</taxon>
        <taxon>rosids</taxon>
        <taxon>fabids</taxon>
        <taxon>Malpighiales</taxon>
        <taxon>Euphorbiaceae</taxon>
        <taxon>Acalyphoideae</taxon>
        <taxon>Acalypheae</taxon>
        <taxon>Ricinus</taxon>
    </lineage>
</organism>
<dbReference type="EMBL" id="EQ974261">
    <property type="protein sequence ID" value="EEF31173.1"/>
    <property type="molecule type" value="Genomic_DNA"/>
</dbReference>
<dbReference type="Gene3D" id="3.40.50.1110">
    <property type="entry name" value="SGNH hydrolase"/>
    <property type="match status" value="1"/>
</dbReference>
<reference evidence="4" key="1">
    <citation type="journal article" date="2010" name="Nat. Biotechnol.">
        <title>Draft genome sequence of the oilseed species Ricinus communis.</title>
        <authorList>
            <person name="Chan A.P."/>
            <person name="Crabtree J."/>
            <person name="Zhao Q."/>
            <person name="Lorenzi H."/>
            <person name="Orvis J."/>
            <person name="Puiu D."/>
            <person name="Melake-Berhan A."/>
            <person name="Jones K.M."/>
            <person name="Redman J."/>
            <person name="Chen G."/>
            <person name="Cahoon E.B."/>
            <person name="Gedil M."/>
            <person name="Stanke M."/>
            <person name="Haas B.J."/>
            <person name="Wortman J.R."/>
            <person name="Fraser-Liggett C.M."/>
            <person name="Ravel J."/>
            <person name="Rabinowicz P.D."/>
        </authorList>
    </citation>
    <scope>NUCLEOTIDE SEQUENCE [LARGE SCALE GENOMIC DNA]</scope>
    <source>
        <strain evidence="4">cv. Hale</strain>
    </source>
</reference>
<evidence type="ECO:0000256" key="2">
    <source>
        <dbReference type="SAM" id="SignalP"/>
    </source>
</evidence>
<dbReference type="FunCoup" id="B9SYX7">
    <property type="interactions" value="47"/>
</dbReference>
<proteinExistence type="inferred from homology"/>
<name>B9SYX7_RICCO</name>
<dbReference type="SUPFAM" id="SSF52266">
    <property type="entry name" value="SGNH hydrolase"/>
    <property type="match status" value="1"/>
</dbReference>
<dbReference type="PANTHER" id="PTHR45642">
    <property type="entry name" value="GDSL ESTERASE/LIPASE EXL3"/>
    <property type="match status" value="1"/>
</dbReference>
<dbReference type="InterPro" id="IPR001087">
    <property type="entry name" value="GDSL"/>
</dbReference>
<protein>
    <submittedName>
        <fullName evidence="3">Zinc finger protein, putative</fullName>
    </submittedName>
</protein>
<feature type="signal peptide" evidence="2">
    <location>
        <begin position="1"/>
        <end position="23"/>
    </location>
</feature>
<dbReference type="AlphaFoldDB" id="B9SYX7"/>
<evidence type="ECO:0000256" key="1">
    <source>
        <dbReference type="ARBA" id="ARBA00008668"/>
    </source>
</evidence>
<dbReference type="InterPro" id="IPR036514">
    <property type="entry name" value="SGNH_hydro_sf"/>
</dbReference>
<dbReference type="Pfam" id="PF00657">
    <property type="entry name" value="Lipase_GDSL"/>
    <property type="match status" value="1"/>
</dbReference>
<keyword evidence="4" id="KW-1185">Reference proteome</keyword>
<dbReference type="PANTHER" id="PTHR45642:SF46">
    <property type="entry name" value="OS06G0636700 PROTEIN"/>
    <property type="match status" value="1"/>
</dbReference>
<dbReference type="FunFam" id="3.40.50.1110:FF:000003">
    <property type="entry name" value="GDSL esterase/lipase APG"/>
    <property type="match status" value="1"/>
</dbReference>
<accession>B9SYX7</accession>
<evidence type="ECO:0000313" key="3">
    <source>
        <dbReference type="EMBL" id="EEF31173.1"/>
    </source>
</evidence>
<keyword evidence="2" id="KW-0732">Signal</keyword>
<dbReference type="CDD" id="cd01837">
    <property type="entry name" value="SGNH_plant_lipase_like"/>
    <property type="match status" value="1"/>
</dbReference>